<dbReference type="AlphaFoldDB" id="A0A4Y3RZD7"/>
<evidence type="ECO:0008006" key="3">
    <source>
        <dbReference type="Google" id="ProtNLM"/>
    </source>
</evidence>
<dbReference type="Proteomes" id="UP000315226">
    <property type="component" value="Unassembled WGS sequence"/>
</dbReference>
<keyword evidence="2" id="KW-1185">Reference proteome</keyword>
<dbReference type="GeneID" id="95690323"/>
<reference evidence="1 2" key="1">
    <citation type="submission" date="2019-06" db="EMBL/GenBank/DDBJ databases">
        <title>Whole genome shotgun sequence of Streptomyces gardneri NBRC 12865.</title>
        <authorList>
            <person name="Hosoyama A."/>
            <person name="Uohara A."/>
            <person name="Ohji S."/>
            <person name="Ichikawa N."/>
        </authorList>
    </citation>
    <scope>NUCLEOTIDE SEQUENCE [LARGE SCALE GENOMIC DNA]</scope>
    <source>
        <strain evidence="1 2">NBRC 12865</strain>
    </source>
</reference>
<comment type="caution">
    <text evidence="1">The sequence shown here is derived from an EMBL/GenBank/DDBJ whole genome shotgun (WGS) entry which is preliminary data.</text>
</comment>
<proteinExistence type="predicted"/>
<dbReference type="NCBIfam" id="NF033482">
    <property type="entry name" value="RiPP_thiocil"/>
    <property type="match status" value="1"/>
</dbReference>
<evidence type="ECO:0000313" key="2">
    <source>
        <dbReference type="Proteomes" id="UP000315226"/>
    </source>
</evidence>
<gene>
    <name evidence="1" type="ORF">SGA01_77780</name>
</gene>
<dbReference type="EMBL" id="BJMN01000082">
    <property type="protein sequence ID" value="GEB62173.1"/>
    <property type="molecule type" value="Genomic_DNA"/>
</dbReference>
<evidence type="ECO:0000313" key="1">
    <source>
        <dbReference type="EMBL" id="GEB62173.1"/>
    </source>
</evidence>
<accession>A0A4Y3RZD7</accession>
<dbReference type="InterPro" id="IPR049803">
    <property type="entry name" value="RiPP_thiocil-like"/>
</dbReference>
<sequence length="59" mass="5960">MNENLDNELELWSESLDLEVLQDAVSPGFTTAFCGACAGSASCPVGCVGSMSSVSSQGG</sequence>
<protein>
    <recommendedName>
        <fullName evidence="3">Thiocillin family RiPP</fullName>
    </recommendedName>
</protein>
<organism evidence="1 2">
    <name type="scientific">Streptomyces gardneri</name>
    <dbReference type="NCBI Taxonomy" id="66892"/>
    <lineage>
        <taxon>Bacteria</taxon>
        <taxon>Bacillati</taxon>
        <taxon>Actinomycetota</taxon>
        <taxon>Actinomycetes</taxon>
        <taxon>Kitasatosporales</taxon>
        <taxon>Streptomycetaceae</taxon>
        <taxon>Streptomyces</taxon>
    </lineage>
</organism>
<name>A0A4Y3RZD7_9ACTN</name>
<dbReference type="RefSeq" id="WP_055642953.1">
    <property type="nucleotide sequence ID" value="NZ_BJMN01000082.1"/>
</dbReference>